<evidence type="ECO:0000256" key="1">
    <source>
        <dbReference type="ARBA" id="ARBA00022527"/>
    </source>
</evidence>
<organism evidence="7 8">
    <name type="scientific">Dipteronia dyeriana</name>
    <dbReference type="NCBI Taxonomy" id="168575"/>
    <lineage>
        <taxon>Eukaryota</taxon>
        <taxon>Viridiplantae</taxon>
        <taxon>Streptophyta</taxon>
        <taxon>Embryophyta</taxon>
        <taxon>Tracheophyta</taxon>
        <taxon>Spermatophyta</taxon>
        <taxon>Magnoliopsida</taxon>
        <taxon>eudicotyledons</taxon>
        <taxon>Gunneridae</taxon>
        <taxon>Pentapetalae</taxon>
        <taxon>rosids</taxon>
        <taxon>malvids</taxon>
        <taxon>Sapindales</taxon>
        <taxon>Sapindaceae</taxon>
        <taxon>Hippocastanoideae</taxon>
        <taxon>Acereae</taxon>
        <taxon>Dipteronia</taxon>
    </lineage>
</organism>
<dbReference type="GO" id="GO:0007165">
    <property type="term" value="P:signal transduction"/>
    <property type="evidence" value="ECO:0007669"/>
    <property type="project" value="TreeGrafter"/>
</dbReference>
<sequence>MSICRWCIFGCSISIIDLVLQVEGIRETNISYICSRYYRAPELIFYATEYTTTIYIWLSGGGSNTTEGGEEHVMVMVTVVRETTPKLATKRGRVSWIGDGSIAEHVGHWKDEDMAIRSLQLSI</sequence>
<evidence type="ECO:0000256" key="6">
    <source>
        <dbReference type="SAM" id="SignalP"/>
    </source>
</evidence>
<keyword evidence="8" id="KW-1185">Reference proteome</keyword>
<proteinExistence type="predicted"/>
<keyword evidence="5" id="KW-0067">ATP-binding</keyword>
<keyword evidence="3" id="KW-0547">Nucleotide-binding</keyword>
<evidence type="ECO:0000256" key="4">
    <source>
        <dbReference type="ARBA" id="ARBA00022777"/>
    </source>
</evidence>
<evidence type="ECO:0000313" key="8">
    <source>
        <dbReference type="Proteomes" id="UP001280121"/>
    </source>
</evidence>
<dbReference type="GO" id="GO:0005524">
    <property type="term" value="F:ATP binding"/>
    <property type="evidence" value="ECO:0007669"/>
    <property type="project" value="UniProtKB-KW"/>
</dbReference>
<dbReference type="EMBL" id="JANJYI010000009">
    <property type="protein sequence ID" value="KAK2636084.1"/>
    <property type="molecule type" value="Genomic_DNA"/>
</dbReference>
<evidence type="ECO:0000256" key="3">
    <source>
        <dbReference type="ARBA" id="ARBA00022741"/>
    </source>
</evidence>
<dbReference type="GO" id="GO:0030154">
    <property type="term" value="P:cell differentiation"/>
    <property type="evidence" value="ECO:0007669"/>
    <property type="project" value="TreeGrafter"/>
</dbReference>
<keyword evidence="6" id="KW-0732">Signal</keyword>
<gene>
    <name evidence="7" type="ORF">Ddye_030876</name>
</gene>
<keyword evidence="1" id="KW-0723">Serine/threonine-protein kinase</keyword>
<keyword evidence="4" id="KW-0418">Kinase</keyword>
<evidence type="ECO:0000313" key="7">
    <source>
        <dbReference type="EMBL" id="KAK2636084.1"/>
    </source>
</evidence>
<protein>
    <submittedName>
        <fullName evidence="7">Uncharacterized protein</fullName>
    </submittedName>
</protein>
<feature type="chain" id="PRO_5042080995" evidence="6">
    <location>
        <begin position="22"/>
        <end position="123"/>
    </location>
</feature>
<accession>A0AAD9TH81</accession>
<dbReference type="InterPro" id="IPR050591">
    <property type="entry name" value="GSK-3"/>
</dbReference>
<evidence type="ECO:0000256" key="5">
    <source>
        <dbReference type="ARBA" id="ARBA00022840"/>
    </source>
</evidence>
<keyword evidence="2" id="KW-0808">Transferase</keyword>
<name>A0AAD9TH81_9ROSI</name>
<dbReference type="GO" id="GO:0004674">
    <property type="term" value="F:protein serine/threonine kinase activity"/>
    <property type="evidence" value="ECO:0007669"/>
    <property type="project" value="UniProtKB-KW"/>
</dbReference>
<dbReference type="GO" id="GO:0005737">
    <property type="term" value="C:cytoplasm"/>
    <property type="evidence" value="ECO:0007669"/>
    <property type="project" value="TreeGrafter"/>
</dbReference>
<dbReference type="Proteomes" id="UP001280121">
    <property type="component" value="Unassembled WGS sequence"/>
</dbReference>
<comment type="caution">
    <text evidence="7">The sequence shown here is derived from an EMBL/GenBank/DDBJ whole genome shotgun (WGS) entry which is preliminary data.</text>
</comment>
<dbReference type="GO" id="GO:0005634">
    <property type="term" value="C:nucleus"/>
    <property type="evidence" value="ECO:0007669"/>
    <property type="project" value="TreeGrafter"/>
</dbReference>
<dbReference type="AlphaFoldDB" id="A0AAD9TH81"/>
<dbReference type="Gene3D" id="1.10.510.10">
    <property type="entry name" value="Transferase(Phosphotransferase) domain 1"/>
    <property type="match status" value="1"/>
</dbReference>
<evidence type="ECO:0000256" key="2">
    <source>
        <dbReference type="ARBA" id="ARBA00022679"/>
    </source>
</evidence>
<dbReference type="InterPro" id="IPR011009">
    <property type="entry name" value="Kinase-like_dom_sf"/>
</dbReference>
<reference evidence="7" key="1">
    <citation type="journal article" date="2023" name="Plant J.">
        <title>Genome sequences and population genomics provide insights into the demographic history, inbreeding, and mutation load of two 'living fossil' tree species of Dipteronia.</title>
        <authorList>
            <person name="Feng Y."/>
            <person name="Comes H.P."/>
            <person name="Chen J."/>
            <person name="Zhu S."/>
            <person name="Lu R."/>
            <person name="Zhang X."/>
            <person name="Li P."/>
            <person name="Qiu J."/>
            <person name="Olsen K.M."/>
            <person name="Qiu Y."/>
        </authorList>
    </citation>
    <scope>NUCLEOTIDE SEQUENCE</scope>
    <source>
        <strain evidence="7">KIB01</strain>
    </source>
</reference>
<dbReference type="SUPFAM" id="SSF56112">
    <property type="entry name" value="Protein kinase-like (PK-like)"/>
    <property type="match status" value="1"/>
</dbReference>
<dbReference type="PANTHER" id="PTHR24057:SF0">
    <property type="entry name" value="PROTEIN KINASE SHAGGY-RELATED"/>
    <property type="match status" value="1"/>
</dbReference>
<feature type="signal peptide" evidence="6">
    <location>
        <begin position="1"/>
        <end position="21"/>
    </location>
</feature>
<dbReference type="PANTHER" id="PTHR24057">
    <property type="entry name" value="GLYCOGEN SYNTHASE KINASE-3 ALPHA"/>
    <property type="match status" value="1"/>
</dbReference>